<evidence type="ECO:0000256" key="8">
    <source>
        <dbReference type="ARBA" id="ARBA00022737"/>
    </source>
</evidence>
<dbReference type="GO" id="GO:0004660">
    <property type="term" value="F:protein farnesyltransferase activity"/>
    <property type="evidence" value="ECO:0007669"/>
    <property type="project" value="UniProtKB-UniRule"/>
</dbReference>
<organism evidence="15 16">
    <name type="scientific">Mortierella alpina</name>
    <name type="common">Oleaginous fungus</name>
    <name type="synonym">Mortierella renispora</name>
    <dbReference type="NCBI Taxonomy" id="64518"/>
    <lineage>
        <taxon>Eukaryota</taxon>
        <taxon>Fungi</taxon>
        <taxon>Fungi incertae sedis</taxon>
        <taxon>Mucoromycota</taxon>
        <taxon>Mortierellomycotina</taxon>
        <taxon>Mortierellomycetes</taxon>
        <taxon>Mortierellales</taxon>
        <taxon>Mortierellaceae</taxon>
        <taxon>Mortierella</taxon>
    </lineage>
</organism>
<evidence type="ECO:0000256" key="7">
    <source>
        <dbReference type="ARBA" id="ARBA00022723"/>
    </source>
</evidence>
<evidence type="ECO:0000313" key="15">
    <source>
        <dbReference type="EMBL" id="KAG9326594.1"/>
    </source>
</evidence>
<reference evidence="15" key="1">
    <citation type="submission" date="2021-07" db="EMBL/GenBank/DDBJ databases">
        <title>Draft genome of Mortierella alpina, strain LL118, isolated from an aspen leaf litter sample.</title>
        <authorList>
            <person name="Yang S."/>
            <person name="Vinatzer B.A."/>
        </authorList>
    </citation>
    <scope>NUCLEOTIDE SEQUENCE</scope>
    <source>
        <strain evidence="15">LL118</strain>
    </source>
</reference>
<dbReference type="InterPro" id="IPR008930">
    <property type="entry name" value="Terpenoid_cyclase/PrenylTrfase"/>
</dbReference>
<evidence type="ECO:0000256" key="11">
    <source>
        <dbReference type="ARBA" id="ARBA00055850"/>
    </source>
</evidence>
<proteinExistence type="inferred from homology"/>
<accession>A0A9P8AC69</accession>
<keyword evidence="7 13" id="KW-0479">Metal-binding</keyword>
<comment type="catalytic activity">
    <reaction evidence="13">
        <text>L-cysteinyl-[protein] + (2E,6E)-farnesyl diphosphate = S-(2E,6E)-farnesyl-L-cysteinyl-[protein] + diphosphate</text>
        <dbReference type="Rhea" id="RHEA:13345"/>
        <dbReference type="Rhea" id="RHEA-COMP:10131"/>
        <dbReference type="Rhea" id="RHEA-COMP:11535"/>
        <dbReference type="ChEBI" id="CHEBI:29950"/>
        <dbReference type="ChEBI" id="CHEBI:33019"/>
        <dbReference type="ChEBI" id="CHEBI:86019"/>
        <dbReference type="ChEBI" id="CHEBI:175763"/>
    </reaction>
</comment>
<evidence type="ECO:0000256" key="6">
    <source>
        <dbReference type="ARBA" id="ARBA00022679"/>
    </source>
</evidence>
<dbReference type="Pfam" id="PF00432">
    <property type="entry name" value="Prenyltrans"/>
    <property type="match status" value="1"/>
</dbReference>
<comment type="cofactor">
    <cofactor evidence="13">
        <name>Zn(2+)</name>
        <dbReference type="ChEBI" id="CHEBI:29105"/>
    </cofactor>
    <text evidence="13">Binds 1 zinc ion per subunit.</text>
</comment>
<keyword evidence="10" id="KW-0443">Lipid metabolism</keyword>
<dbReference type="AlphaFoldDB" id="A0A9P8AC69"/>
<sequence>MQVMAWYQLDKLNVLQTSASSRPSTQTANMGVLHREADLKSYGYNDDGLPTDSSEVQLETEESISRAFFKYTKESPMPKPIASVLLKKTRHEEYVRGALESLSSHWSALDASKPWLCYWILHTLDLLGSKIPDSLAERAISTIRHMQCETGGFAGGPGQEAHLAPTYAAVNVLMIIGTKQAYGVINRATLLEFLLRVKQKDGSFRMMVGGEIDVRGTYCAMSVASLTNILNPELRDGVAEFVARCQSFEGGLGAYPGVEAHGGYAFCGLAALEILGRTDILNRDTFVRWSVSRQMSLEGGFQGRTNKLVDGCYSFWMGGVFPIIGKMLESVEEDKGVLDFVYDRDALQEYLLLACQSSYGGLRDKPSKSSDYYHTCYCLSGLSLSQHQISFRHDLKDIAPGGLSSLLWVETLDKRRIIGSAENLVEATHPVLNIRMDKVKKALVHFYGQAARDVIEEVEIEIIQG</sequence>
<evidence type="ECO:0000259" key="14">
    <source>
        <dbReference type="Pfam" id="PF00432"/>
    </source>
</evidence>
<evidence type="ECO:0000256" key="12">
    <source>
        <dbReference type="ARBA" id="ARBA00064192"/>
    </source>
</evidence>
<evidence type="ECO:0000313" key="16">
    <source>
        <dbReference type="Proteomes" id="UP000717515"/>
    </source>
</evidence>
<dbReference type="FunFam" id="1.50.10.20:FF:000007">
    <property type="entry name" value="Protein farnesyltransferase subunit beta"/>
    <property type="match status" value="1"/>
</dbReference>
<protein>
    <recommendedName>
        <fullName evidence="3 13">Protein farnesyltransferase subunit beta</fullName>
        <shortName evidence="13">FTase-beta</shortName>
        <ecNumber evidence="2 13">2.5.1.58</ecNumber>
    </recommendedName>
</protein>
<dbReference type="InterPro" id="IPR001330">
    <property type="entry name" value="Prenyltrans"/>
</dbReference>
<dbReference type="CDD" id="cd02893">
    <property type="entry name" value="FTase"/>
    <property type="match status" value="1"/>
</dbReference>
<dbReference type="EC" id="2.5.1.58" evidence="2 13"/>
<gene>
    <name evidence="15" type="ORF">KVV02_001521</name>
</gene>
<dbReference type="InterPro" id="IPR026872">
    <property type="entry name" value="FTB"/>
</dbReference>
<dbReference type="Gene3D" id="1.50.10.20">
    <property type="match status" value="1"/>
</dbReference>
<keyword evidence="5 13" id="KW-0637">Prenyltransferase</keyword>
<comment type="subunit">
    <text evidence="13">Heterodimer of an alpha and a beta subunit.</text>
</comment>
<dbReference type="GO" id="GO:0006629">
    <property type="term" value="P:lipid metabolic process"/>
    <property type="evidence" value="ECO:0007669"/>
    <property type="project" value="UniProtKB-KW"/>
</dbReference>
<dbReference type="EMBL" id="JAIFTL010000017">
    <property type="protein sequence ID" value="KAG9326594.1"/>
    <property type="molecule type" value="Genomic_DNA"/>
</dbReference>
<evidence type="ECO:0000256" key="9">
    <source>
        <dbReference type="ARBA" id="ARBA00022833"/>
    </source>
</evidence>
<comment type="caution">
    <text evidence="15">The sequence shown here is derived from an EMBL/GenBank/DDBJ whole genome shotgun (WGS) entry which is preliminary data.</text>
</comment>
<dbReference type="GO" id="GO:0097354">
    <property type="term" value="P:prenylation"/>
    <property type="evidence" value="ECO:0007669"/>
    <property type="project" value="UniProtKB-UniRule"/>
</dbReference>
<comment type="function">
    <text evidence="11">Essential subunit of the farnesyltransferase complex. Catalyzes the transfer of a farnesyl moiety from farnesyl diphosphate to a cysteine at the fourth position from the C-terminus of several proteins having the C-terminal sequence Cys-aliphatic-aliphatic-X.</text>
</comment>
<keyword evidence="4" id="KW-0597">Phosphoprotein</keyword>
<dbReference type="GO" id="GO:0008270">
    <property type="term" value="F:zinc ion binding"/>
    <property type="evidence" value="ECO:0007669"/>
    <property type="project" value="UniProtKB-UniRule"/>
</dbReference>
<evidence type="ECO:0000256" key="4">
    <source>
        <dbReference type="ARBA" id="ARBA00022553"/>
    </source>
</evidence>
<dbReference type="PANTHER" id="PTHR11774:SF6">
    <property type="entry name" value="PROTEIN FARNESYLTRANSFERASE SUBUNIT BETA"/>
    <property type="match status" value="1"/>
</dbReference>
<evidence type="ECO:0000256" key="2">
    <source>
        <dbReference type="ARBA" id="ARBA00012702"/>
    </source>
</evidence>
<feature type="domain" description="Prenyltransferase alpha-alpha toroid" evidence="14">
    <location>
        <begin position="86"/>
        <end position="434"/>
    </location>
</feature>
<evidence type="ECO:0000256" key="5">
    <source>
        <dbReference type="ARBA" id="ARBA00022602"/>
    </source>
</evidence>
<evidence type="ECO:0000256" key="3">
    <source>
        <dbReference type="ARBA" id="ARBA00015798"/>
    </source>
</evidence>
<evidence type="ECO:0000256" key="10">
    <source>
        <dbReference type="ARBA" id="ARBA00023098"/>
    </source>
</evidence>
<name>A0A9P8AC69_MORAP</name>
<dbReference type="Proteomes" id="UP000717515">
    <property type="component" value="Unassembled WGS sequence"/>
</dbReference>
<evidence type="ECO:0000256" key="13">
    <source>
        <dbReference type="RuleBase" id="RU365056"/>
    </source>
</evidence>
<dbReference type="InterPro" id="IPR045089">
    <property type="entry name" value="PGGT1B-like"/>
</dbReference>
<dbReference type="GO" id="GO:0005965">
    <property type="term" value="C:protein farnesyltransferase complex"/>
    <property type="evidence" value="ECO:0007669"/>
    <property type="project" value="UniProtKB-UniRule"/>
</dbReference>
<evidence type="ECO:0000256" key="1">
    <source>
        <dbReference type="ARBA" id="ARBA00010497"/>
    </source>
</evidence>
<comment type="subunit">
    <text evidence="12">Heterodimer of FNTA and FNTB.</text>
</comment>
<comment type="function">
    <text evidence="13">Catalyzes the transfer of a farnesyl moiety from farnesyl diphosphate to a cysteine at the fourth position from the C-terminus of several proteins. The beta subunit is responsible for peptide-binding.</text>
</comment>
<keyword evidence="9 13" id="KW-0862">Zinc</keyword>
<dbReference type="SUPFAM" id="SSF48239">
    <property type="entry name" value="Terpenoid cyclases/Protein prenyltransferases"/>
    <property type="match status" value="1"/>
</dbReference>
<comment type="similarity">
    <text evidence="1 13">Belongs to the protein prenyltransferase subunit beta family.</text>
</comment>
<dbReference type="PANTHER" id="PTHR11774">
    <property type="entry name" value="GERANYLGERANYL TRANSFERASE TYPE BETA SUBUNIT"/>
    <property type="match status" value="1"/>
</dbReference>
<keyword evidence="6 13" id="KW-0808">Transferase</keyword>
<keyword evidence="8" id="KW-0677">Repeat</keyword>